<evidence type="ECO:0000256" key="2">
    <source>
        <dbReference type="ARBA" id="ARBA00022448"/>
    </source>
</evidence>
<feature type="transmembrane region" description="Helical" evidence="6">
    <location>
        <begin position="55"/>
        <end position="76"/>
    </location>
</feature>
<evidence type="ECO:0000256" key="1">
    <source>
        <dbReference type="ARBA" id="ARBA00004651"/>
    </source>
</evidence>
<proteinExistence type="predicted"/>
<feature type="domain" description="Major facilitator superfamily (MFS) profile" evidence="7">
    <location>
        <begin position="15"/>
        <end position="396"/>
    </location>
</feature>
<keyword evidence="4 6" id="KW-1133">Transmembrane helix</keyword>
<evidence type="ECO:0000313" key="9">
    <source>
        <dbReference type="Proteomes" id="UP000287296"/>
    </source>
</evidence>
<evidence type="ECO:0000313" key="8">
    <source>
        <dbReference type="EMBL" id="RST60382.1"/>
    </source>
</evidence>
<feature type="transmembrane region" description="Helical" evidence="6">
    <location>
        <begin position="83"/>
        <end position="101"/>
    </location>
</feature>
<dbReference type="AlphaFoldDB" id="A0A429XAJ1"/>
<evidence type="ECO:0000256" key="3">
    <source>
        <dbReference type="ARBA" id="ARBA00022692"/>
    </source>
</evidence>
<dbReference type="Proteomes" id="UP000287296">
    <property type="component" value="Unassembled WGS sequence"/>
</dbReference>
<evidence type="ECO:0000256" key="6">
    <source>
        <dbReference type="SAM" id="Phobius"/>
    </source>
</evidence>
<dbReference type="InterPro" id="IPR010645">
    <property type="entry name" value="MFS_4"/>
</dbReference>
<keyword evidence="2" id="KW-0813">Transport</keyword>
<dbReference type="PANTHER" id="PTHR23537:SF1">
    <property type="entry name" value="SUGAR TRANSPORTER"/>
    <property type="match status" value="1"/>
</dbReference>
<evidence type="ECO:0000256" key="4">
    <source>
        <dbReference type="ARBA" id="ARBA00022989"/>
    </source>
</evidence>
<dbReference type="SUPFAM" id="SSF103473">
    <property type="entry name" value="MFS general substrate transporter"/>
    <property type="match status" value="1"/>
</dbReference>
<dbReference type="PROSITE" id="PS50850">
    <property type="entry name" value="MFS"/>
    <property type="match status" value="1"/>
</dbReference>
<comment type="subcellular location">
    <subcellularLocation>
        <location evidence="1">Cell membrane</location>
        <topology evidence="1">Multi-pass membrane protein</topology>
    </subcellularLocation>
</comment>
<comment type="caution">
    <text evidence="8">The sequence shown here is derived from an EMBL/GenBank/DDBJ whole genome shotgun (WGS) entry which is preliminary data.</text>
</comment>
<dbReference type="GO" id="GO:0022857">
    <property type="term" value="F:transmembrane transporter activity"/>
    <property type="evidence" value="ECO:0007669"/>
    <property type="project" value="InterPro"/>
</dbReference>
<feature type="transmembrane region" description="Helical" evidence="6">
    <location>
        <begin position="217"/>
        <end position="234"/>
    </location>
</feature>
<reference evidence="8 9" key="1">
    <citation type="submission" date="2018-12" db="EMBL/GenBank/DDBJ databases">
        <authorList>
            <person name="Sun L."/>
            <person name="Chen Z."/>
        </authorList>
    </citation>
    <scope>NUCLEOTIDE SEQUENCE [LARGE SCALE GENOMIC DNA]</scope>
    <source>
        <strain evidence="8 9">LMG 29736</strain>
    </source>
</reference>
<dbReference type="Gene3D" id="1.20.1250.20">
    <property type="entry name" value="MFS general substrate transporter like domains"/>
    <property type="match status" value="2"/>
</dbReference>
<accession>A0A429XAJ1</accession>
<evidence type="ECO:0000256" key="5">
    <source>
        <dbReference type="ARBA" id="ARBA00023136"/>
    </source>
</evidence>
<dbReference type="EMBL" id="QYTW02000005">
    <property type="protein sequence ID" value="RST60382.1"/>
    <property type="molecule type" value="Genomic_DNA"/>
</dbReference>
<dbReference type="GO" id="GO:0005886">
    <property type="term" value="C:plasma membrane"/>
    <property type="evidence" value="ECO:0007669"/>
    <property type="project" value="UniProtKB-SubCell"/>
</dbReference>
<keyword evidence="3 6" id="KW-0812">Transmembrane</keyword>
<name>A0A429XAJ1_SIMTE</name>
<gene>
    <name evidence="8" type="ORF">D5F11_008040</name>
</gene>
<feature type="transmembrane region" description="Helical" evidence="6">
    <location>
        <begin position="367"/>
        <end position="391"/>
    </location>
</feature>
<keyword evidence="5 6" id="KW-0472">Membrane</keyword>
<feature type="transmembrane region" description="Helical" evidence="6">
    <location>
        <begin position="12"/>
        <end position="35"/>
    </location>
</feature>
<dbReference type="InterPro" id="IPR036259">
    <property type="entry name" value="MFS_trans_sf"/>
</dbReference>
<feature type="transmembrane region" description="Helical" evidence="6">
    <location>
        <begin position="337"/>
        <end position="355"/>
    </location>
</feature>
<feature type="transmembrane region" description="Helical" evidence="6">
    <location>
        <begin position="254"/>
        <end position="271"/>
    </location>
</feature>
<sequence length="411" mass="44690">MDNPQTRTDKKYLYVFIFLGMGLLITTTGFGRMAYGVILPFMQTDLGLTTTEAGMLGTYLFLGYLVTVGSSGVMTGKIGAKNTVVIGNIAVLIGLFCLMFVNSYLFAAISVFLLGLGSALVFTPLMSLVVTSFPDKRGMVMGFLMSGAGIGILLSGLIVPSVVKVFSGEAWRYAWFIFALITLAILLLTLLFLKDLSSKEKTFGSKEPSNKVWRSKPLYLLASIYFIVGLVYLVPSLYQTSYLIDLGETESLAGSIYSFAGFVSIFGPPLWGWIADHFGIKQALVTVLLLSAFGSFIPVIQTAPLYFTLASFIWGTSLGGTLVLIQLQVAKLVEQQYVALAISFISVFYGIGQMIGPGFSGWIIDHFGGFSAAYLFSLSGFLICAFLSLFLPSSRKRHAEKRVENVNDEAL</sequence>
<feature type="transmembrane region" description="Helical" evidence="6">
    <location>
        <begin position="306"/>
        <end position="325"/>
    </location>
</feature>
<feature type="transmembrane region" description="Helical" evidence="6">
    <location>
        <begin position="175"/>
        <end position="196"/>
    </location>
</feature>
<dbReference type="Pfam" id="PF06779">
    <property type="entry name" value="MFS_4"/>
    <property type="match status" value="1"/>
</dbReference>
<feature type="transmembrane region" description="Helical" evidence="6">
    <location>
        <begin position="283"/>
        <end position="300"/>
    </location>
</feature>
<feature type="transmembrane region" description="Helical" evidence="6">
    <location>
        <begin position="142"/>
        <end position="163"/>
    </location>
</feature>
<dbReference type="OrthoDB" id="9797953at2"/>
<dbReference type="PANTHER" id="PTHR23537">
    <property type="match status" value="1"/>
</dbReference>
<feature type="transmembrane region" description="Helical" evidence="6">
    <location>
        <begin position="107"/>
        <end position="130"/>
    </location>
</feature>
<dbReference type="RefSeq" id="WP_120117467.1">
    <property type="nucleotide sequence ID" value="NZ_QYTW02000005.1"/>
</dbReference>
<organism evidence="8 9">
    <name type="scientific">Siminovitchia terrae</name>
    <name type="common">Bacillus terrae</name>
    <dbReference type="NCBI Taxonomy" id="1914933"/>
    <lineage>
        <taxon>Bacteria</taxon>
        <taxon>Bacillati</taxon>
        <taxon>Bacillota</taxon>
        <taxon>Bacilli</taxon>
        <taxon>Bacillales</taxon>
        <taxon>Bacillaceae</taxon>
        <taxon>Siminovitchia</taxon>
    </lineage>
</organism>
<protein>
    <submittedName>
        <fullName evidence="8">YbfB/YjiJ family MFS transporter</fullName>
    </submittedName>
</protein>
<evidence type="ECO:0000259" key="7">
    <source>
        <dbReference type="PROSITE" id="PS50850"/>
    </source>
</evidence>
<dbReference type="InterPro" id="IPR020846">
    <property type="entry name" value="MFS_dom"/>
</dbReference>